<proteinExistence type="predicted"/>
<dbReference type="SUPFAM" id="SSF55073">
    <property type="entry name" value="Nucleotide cyclase"/>
    <property type="match status" value="1"/>
</dbReference>
<dbReference type="EMBL" id="JAAOIW010000001">
    <property type="protein sequence ID" value="NHN29072.1"/>
    <property type="molecule type" value="Genomic_DNA"/>
</dbReference>
<dbReference type="PROSITE" id="PS50887">
    <property type="entry name" value="GGDEF"/>
    <property type="match status" value="1"/>
</dbReference>
<dbReference type="NCBIfam" id="TIGR00254">
    <property type="entry name" value="GGDEF"/>
    <property type="match status" value="1"/>
</dbReference>
<dbReference type="InterPro" id="IPR000014">
    <property type="entry name" value="PAS"/>
</dbReference>
<feature type="domain" description="EAL" evidence="3">
    <location>
        <begin position="431"/>
        <end position="684"/>
    </location>
</feature>
<dbReference type="InterPro" id="IPR001633">
    <property type="entry name" value="EAL_dom"/>
</dbReference>
<feature type="domain" description="PAS" evidence="1">
    <location>
        <begin position="28"/>
        <end position="80"/>
    </location>
</feature>
<gene>
    <name evidence="5" type="ORF">G9U52_04400</name>
</gene>
<dbReference type="Pfam" id="PF00990">
    <property type="entry name" value="GGDEF"/>
    <property type="match status" value="1"/>
</dbReference>
<dbReference type="InterPro" id="IPR035919">
    <property type="entry name" value="EAL_sf"/>
</dbReference>
<dbReference type="InterPro" id="IPR013767">
    <property type="entry name" value="PAS_fold"/>
</dbReference>
<feature type="domain" description="PAS" evidence="1">
    <location>
        <begin position="135"/>
        <end position="208"/>
    </location>
</feature>
<feature type="domain" description="GGDEF" evidence="4">
    <location>
        <begin position="290"/>
        <end position="422"/>
    </location>
</feature>
<dbReference type="SUPFAM" id="SSF141868">
    <property type="entry name" value="EAL domain-like"/>
    <property type="match status" value="1"/>
</dbReference>
<name>A0ABX0IYW5_9BACL</name>
<accession>A0ABX0IYW5</accession>
<dbReference type="CDD" id="cd01948">
    <property type="entry name" value="EAL"/>
    <property type="match status" value="1"/>
</dbReference>
<dbReference type="SMART" id="SM00086">
    <property type="entry name" value="PAC"/>
    <property type="match status" value="2"/>
</dbReference>
<evidence type="ECO:0000313" key="6">
    <source>
        <dbReference type="Proteomes" id="UP001165962"/>
    </source>
</evidence>
<dbReference type="CDD" id="cd00130">
    <property type="entry name" value="PAS"/>
    <property type="match status" value="2"/>
</dbReference>
<dbReference type="PROSITE" id="PS50112">
    <property type="entry name" value="PAS"/>
    <property type="match status" value="2"/>
</dbReference>
<dbReference type="Pfam" id="PF00563">
    <property type="entry name" value="EAL"/>
    <property type="match status" value="1"/>
</dbReference>
<evidence type="ECO:0000259" key="3">
    <source>
        <dbReference type="PROSITE" id="PS50883"/>
    </source>
</evidence>
<evidence type="ECO:0000259" key="1">
    <source>
        <dbReference type="PROSITE" id="PS50112"/>
    </source>
</evidence>
<dbReference type="InterPro" id="IPR043128">
    <property type="entry name" value="Rev_trsase/Diguanyl_cyclase"/>
</dbReference>
<dbReference type="PROSITE" id="PS50113">
    <property type="entry name" value="PAC"/>
    <property type="match status" value="1"/>
</dbReference>
<evidence type="ECO:0000259" key="2">
    <source>
        <dbReference type="PROSITE" id="PS50113"/>
    </source>
</evidence>
<dbReference type="Gene3D" id="3.30.450.20">
    <property type="entry name" value="PAS domain"/>
    <property type="match status" value="2"/>
</dbReference>
<dbReference type="PANTHER" id="PTHR44757">
    <property type="entry name" value="DIGUANYLATE CYCLASE DGCP"/>
    <property type="match status" value="1"/>
</dbReference>
<organism evidence="5 6">
    <name type="scientific">Paenibacillus agricola</name>
    <dbReference type="NCBI Taxonomy" id="2716264"/>
    <lineage>
        <taxon>Bacteria</taxon>
        <taxon>Bacillati</taxon>
        <taxon>Bacillota</taxon>
        <taxon>Bacilli</taxon>
        <taxon>Bacillales</taxon>
        <taxon>Paenibacillaceae</taxon>
        <taxon>Paenibacillus</taxon>
    </lineage>
</organism>
<dbReference type="Pfam" id="PF00989">
    <property type="entry name" value="PAS"/>
    <property type="match status" value="1"/>
</dbReference>
<dbReference type="Pfam" id="PF13426">
    <property type="entry name" value="PAS_9"/>
    <property type="match status" value="1"/>
</dbReference>
<dbReference type="Proteomes" id="UP001165962">
    <property type="component" value="Unassembled WGS sequence"/>
</dbReference>
<dbReference type="PROSITE" id="PS50883">
    <property type="entry name" value="EAL"/>
    <property type="match status" value="1"/>
</dbReference>
<dbReference type="Gene3D" id="3.20.20.450">
    <property type="entry name" value="EAL domain"/>
    <property type="match status" value="1"/>
</dbReference>
<dbReference type="Gene3D" id="3.30.70.270">
    <property type="match status" value="1"/>
</dbReference>
<evidence type="ECO:0000313" key="5">
    <source>
        <dbReference type="EMBL" id="NHN29072.1"/>
    </source>
</evidence>
<dbReference type="InterPro" id="IPR001610">
    <property type="entry name" value="PAC"/>
</dbReference>
<dbReference type="SUPFAM" id="SSF55785">
    <property type="entry name" value="PYP-like sensor domain (PAS domain)"/>
    <property type="match status" value="2"/>
</dbReference>
<dbReference type="PANTHER" id="PTHR44757:SF2">
    <property type="entry name" value="BIOFILM ARCHITECTURE MAINTENANCE PROTEIN MBAA"/>
    <property type="match status" value="1"/>
</dbReference>
<feature type="domain" description="PAC" evidence="2">
    <location>
        <begin position="207"/>
        <end position="258"/>
    </location>
</feature>
<keyword evidence="6" id="KW-1185">Reference proteome</keyword>
<dbReference type="InterPro" id="IPR052155">
    <property type="entry name" value="Biofilm_reg_signaling"/>
</dbReference>
<dbReference type="InterPro" id="IPR029787">
    <property type="entry name" value="Nucleotide_cyclase"/>
</dbReference>
<evidence type="ECO:0000259" key="4">
    <source>
        <dbReference type="PROSITE" id="PS50887"/>
    </source>
</evidence>
<comment type="caution">
    <text evidence="5">The sequence shown here is derived from an EMBL/GenBank/DDBJ whole genome shotgun (WGS) entry which is preliminary data.</text>
</comment>
<reference evidence="5" key="1">
    <citation type="submission" date="2020-03" db="EMBL/GenBank/DDBJ databases">
        <title>Draft sequencing of Paenibacilllus sp. S3N08.</title>
        <authorList>
            <person name="Kim D.-U."/>
        </authorList>
    </citation>
    <scope>NUCLEOTIDE SEQUENCE</scope>
    <source>
        <strain evidence="5">S3N08</strain>
    </source>
</reference>
<dbReference type="NCBIfam" id="TIGR00229">
    <property type="entry name" value="sensory_box"/>
    <property type="match status" value="2"/>
</dbReference>
<dbReference type="SMART" id="SM00267">
    <property type="entry name" value="GGDEF"/>
    <property type="match status" value="1"/>
</dbReference>
<sequence length="684" mass="78088">MNVVELPFYRNMFQTLIDNAPVGIYVIEDGAFSYVNTKYSHLFGYERQDFALGLISIEKIVHPDDFAIVQNNMKKRLLGDKEEAHYKIRSFHKNGSLIYTEMHTTAMEISGKIIVFGSVIDSTEQVLAQQQLQESKERYKSLFDNSPNAIFSFDDLGKFLCVNASSEQITGYSEDELLNMHFTPLIISEDIPQATKNFIDAKKGISSNSDLAITRKDGKKIHLNVIQFPMKVNGEIVGSYGVARDITQKIEYDQQMEQFAFYDPLTKLPNRKLFEDRLGQVINFSKEGRNHFAVLFIDLDRFKFINDSFGHQLGDEFLKLVSERLQLSLRKVDTLSRLGGDEFTILLPDISEEEVIRFAEHVNHMLTEPFQLEGHSVTISASIGIALGKGKENGAQELIRHADIAMYHSKKNKKNTYAIYSKEMDITTTYNLTIERDLKFAIPNKELELYYQPIVDLKNGQLKAMEALIRWHHPELGLIPPSDFIPIAEESGQIIKIGAWVLQTACSQWKQWEAAGIPPFKLAVNISTKQLQCDSFVDSVIHILVETGFQPTWLELEVTESILLDDVVVIKESLMRLKQLGISISIDDFGTGYTSLSYLRQYPFDKVKIDRSFIDDISRDMNGKRIASAIISLAHNLNMSVVAEGIEHDMEFQYLMEENCDEGQGYFFSRPLPPHLLQLFLHQQ</sequence>
<dbReference type="SMART" id="SM00091">
    <property type="entry name" value="PAS"/>
    <property type="match status" value="2"/>
</dbReference>
<dbReference type="InterPro" id="IPR035965">
    <property type="entry name" value="PAS-like_dom_sf"/>
</dbReference>
<dbReference type="InterPro" id="IPR000700">
    <property type="entry name" value="PAS-assoc_C"/>
</dbReference>
<protein>
    <submittedName>
        <fullName evidence="5">EAL domain-containing protein</fullName>
    </submittedName>
</protein>
<dbReference type="CDD" id="cd01949">
    <property type="entry name" value="GGDEF"/>
    <property type="match status" value="1"/>
</dbReference>
<dbReference type="InterPro" id="IPR000160">
    <property type="entry name" value="GGDEF_dom"/>
</dbReference>
<dbReference type="RefSeq" id="WP_166146539.1">
    <property type="nucleotide sequence ID" value="NZ_JAAOIW010000001.1"/>
</dbReference>
<dbReference type="SMART" id="SM00052">
    <property type="entry name" value="EAL"/>
    <property type="match status" value="1"/>
</dbReference>